<evidence type="ECO:0000313" key="2">
    <source>
        <dbReference type="Proteomes" id="UP001372338"/>
    </source>
</evidence>
<organism evidence="1 2">
    <name type="scientific">Crotalaria pallida</name>
    <name type="common">Smooth rattlebox</name>
    <name type="synonym">Crotalaria striata</name>
    <dbReference type="NCBI Taxonomy" id="3830"/>
    <lineage>
        <taxon>Eukaryota</taxon>
        <taxon>Viridiplantae</taxon>
        <taxon>Streptophyta</taxon>
        <taxon>Embryophyta</taxon>
        <taxon>Tracheophyta</taxon>
        <taxon>Spermatophyta</taxon>
        <taxon>Magnoliopsida</taxon>
        <taxon>eudicotyledons</taxon>
        <taxon>Gunneridae</taxon>
        <taxon>Pentapetalae</taxon>
        <taxon>rosids</taxon>
        <taxon>fabids</taxon>
        <taxon>Fabales</taxon>
        <taxon>Fabaceae</taxon>
        <taxon>Papilionoideae</taxon>
        <taxon>50 kb inversion clade</taxon>
        <taxon>genistoids sensu lato</taxon>
        <taxon>core genistoids</taxon>
        <taxon>Crotalarieae</taxon>
        <taxon>Crotalaria</taxon>
    </lineage>
</organism>
<name>A0AAN9EAR6_CROPI</name>
<accession>A0AAN9EAR6</accession>
<sequence length="73" mass="8040">MVKKKKGEGKIEEGEWSWLGASNKTGRSERDIPNMSCLLAMIIPTELTMFIPHAPTSDIADAFFFASISSYAS</sequence>
<gene>
    <name evidence="1" type="ORF">RIF29_35066</name>
</gene>
<dbReference type="AlphaFoldDB" id="A0AAN9EAR6"/>
<protein>
    <submittedName>
        <fullName evidence="1">Uncharacterized protein</fullName>
    </submittedName>
</protein>
<reference evidence="1 2" key="1">
    <citation type="submission" date="2024-01" db="EMBL/GenBank/DDBJ databases">
        <title>The genomes of 5 underutilized Papilionoideae crops provide insights into root nodulation and disease resistanc.</title>
        <authorList>
            <person name="Yuan L."/>
        </authorList>
    </citation>
    <scope>NUCLEOTIDE SEQUENCE [LARGE SCALE GENOMIC DNA]</scope>
    <source>
        <strain evidence="1">ZHUSHIDOU_FW_LH</strain>
        <tissue evidence="1">Leaf</tissue>
    </source>
</reference>
<comment type="caution">
    <text evidence="1">The sequence shown here is derived from an EMBL/GenBank/DDBJ whole genome shotgun (WGS) entry which is preliminary data.</text>
</comment>
<keyword evidence="2" id="KW-1185">Reference proteome</keyword>
<proteinExistence type="predicted"/>
<dbReference type="Proteomes" id="UP001372338">
    <property type="component" value="Unassembled WGS sequence"/>
</dbReference>
<evidence type="ECO:0000313" key="1">
    <source>
        <dbReference type="EMBL" id="KAK7251672.1"/>
    </source>
</evidence>
<dbReference type="EMBL" id="JAYWIO010000007">
    <property type="protein sequence ID" value="KAK7251672.1"/>
    <property type="molecule type" value="Genomic_DNA"/>
</dbReference>